<dbReference type="KEGG" id="nsh:GXM_03086"/>
<sequence length="142" mass="15592">MLRAVADTHAVIWYIFGDSRLSTTAQNTIAQIASSGDQVAFSSITLAEIVYLSEKGRISPLTLERLLASVDTTDTVLLEVPFNRHIAEALRLVNRSQVPDLPDRIIAATALYLGVPVISRDSKIQLSIALLLLQPYISIRFS</sequence>
<dbReference type="HAMAP" id="MF_00265">
    <property type="entry name" value="VapC_Nob1"/>
    <property type="match status" value="1"/>
</dbReference>
<dbReference type="Gene3D" id="3.40.50.1010">
    <property type="entry name" value="5'-nuclease"/>
    <property type="match status" value="1"/>
</dbReference>
<keyword evidence="5" id="KW-0460">Magnesium</keyword>
<comment type="function">
    <text evidence="5">Toxic component of a toxin-antitoxin (TA) system. An RNase.</text>
</comment>
<dbReference type="EMBL" id="CP045226">
    <property type="protein sequence ID" value="QFS45609.1"/>
    <property type="molecule type" value="Genomic_DNA"/>
</dbReference>
<comment type="similarity">
    <text evidence="5">Belongs to the PINc/VapC protein family.</text>
</comment>
<dbReference type="Pfam" id="PF01850">
    <property type="entry name" value="PIN"/>
    <property type="match status" value="1"/>
</dbReference>
<proteinExistence type="inferred from homology"/>
<keyword evidence="2 5" id="KW-0540">Nuclease</keyword>
<dbReference type="InterPro" id="IPR002716">
    <property type="entry name" value="PIN_dom"/>
</dbReference>
<evidence type="ECO:0000313" key="8">
    <source>
        <dbReference type="Proteomes" id="UP000326678"/>
    </source>
</evidence>
<dbReference type="GO" id="GO:0004540">
    <property type="term" value="F:RNA nuclease activity"/>
    <property type="evidence" value="ECO:0007669"/>
    <property type="project" value="InterPro"/>
</dbReference>
<keyword evidence="5" id="KW-0800">Toxin</keyword>
<keyword evidence="1 5" id="KW-1277">Toxin-antitoxin system</keyword>
<dbReference type="Proteomes" id="UP000326678">
    <property type="component" value="Chromosome Gxm1"/>
</dbReference>
<feature type="domain" description="PIN" evidence="6">
    <location>
        <begin position="5"/>
        <end position="124"/>
    </location>
</feature>
<organism evidence="7 8">
    <name type="scientific">Nostoc sphaeroides CCNUC1</name>
    <dbReference type="NCBI Taxonomy" id="2653204"/>
    <lineage>
        <taxon>Bacteria</taxon>
        <taxon>Bacillati</taxon>
        <taxon>Cyanobacteriota</taxon>
        <taxon>Cyanophyceae</taxon>
        <taxon>Nostocales</taxon>
        <taxon>Nostocaceae</taxon>
        <taxon>Nostoc</taxon>
    </lineage>
</organism>
<name>A0A5P8W0Q6_9NOSO</name>
<keyword evidence="8" id="KW-1185">Reference proteome</keyword>
<dbReference type="SUPFAM" id="SSF88723">
    <property type="entry name" value="PIN domain-like"/>
    <property type="match status" value="1"/>
</dbReference>
<feature type="binding site" evidence="5">
    <location>
        <position position="7"/>
    </location>
    <ligand>
        <name>Mg(2+)</name>
        <dbReference type="ChEBI" id="CHEBI:18420"/>
    </ligand>
</feature>
<dbReference type="AlphaFoldDB" id="A0A5P8W0Q6"/>
<protein>
    <recommendedName>
        <fullName evidence="5">Ribonuclease VapC</fullName>
        <shortName evidence="5">RNase VapC</shortName>
        <ecNumber evidence="5">3.1.-.-</ecNumber>
    </recommendedName>
    <alternativeName>
        <fullName evidence="5">Toxin VapC</fullName>
    </alternativeName>
</protein>
<keyword evidence="4 5" id="KW-0378">Hydrolase</keyword>
<comment type="cofactor">
    <cofactor evidence="5">
        <name>Mg(2+)</name>
        <dbReference type="ChEBI" id="CHEBI:18420"/>
    </cofactor>
</comment>
<dbReference type="GO" id="GO:0016787">
    <property type="term" value="F:hydrolase activity"/>
    <property type="evidence" value="ECO:0007669"/>
    <property type="project" value="UniProtKB-KW"/>
</dbReference>
<evidence type="ECO:0000256" key="2">
    <source>
        <dbReference type="ARBA" id="ARBA00022722"/>
    </source>
</evidence>
<reference evidence="7 8" key="1">
    <citation type="submission" date="2019-10" db="EMBL/GenBank/DDBJ databases">
        <title>Genomic and transcriptomic insights into the perfect genentic adaptation of a filamentous nitrogen-fixing cyanobacterium to rice fields.</title>
        <authorList>
            <person name="Chen Z."/>
        </authorList>
    </citation>
    <scope>NUCLEOTIDE SEQUENCE [LARGE SCALE GENOMIC DNA]</scope>
    <source>
        <strain evidence="7">CCNUC1</strain>
    </source>
</reference>
<dbReference type="GO" id="GO:0090729">
    <property type="term" value="F:toxin activity"/>
    <property type="evidence" value="ECO:0007669"/>
    <property type="project" value="UniProtKB-KW"/>
</dbReference>
<feature type="binding site" evidence="5">
    <location>
        <position position="103"/>
    </location>
    <ligand>
        <name>Mg(2+)</name>
        <dbReference type="ChEBI" id="CHEBI:18420"/>
    </ligand>
</feature>
<accession>A0A5P8W0Q6</accession>
<dbReference type="RefSeq" id="WP_118168965.1">
    <property type="nucleotide sequence ID" value="NZ_CP045226.1"/>
</dbReference>
<dbReference type="GO" id="GO:0000287">
    <property type="term" value="F:magnesium ion binding"/>
    <property type="evidence" value="ECO:0007669"/>
    <property type="project" value="UniProtKB-UniRule"/>
</dbReference>
<evidence type="ECO:0000256" key="1">
    <source>
        <dbReference type="ARBA" id="ARBA00022649"/>
    </source>
</evidence>
<dbReference type="EC" id="3.1.-.-" evidence="5"/>
<evidence type="ECO:0000256" key="5">
    <source>
        <dbReference type="HAMAP-Rule" id="MF_00265"/>
    </source>
</evidence>
<dbReference type="InterPro" id="IPR022907">
    <property type="entry name" value="VapC_family"/>
</dbReference>
<keyword evidence="3 5" id="KW-0479">Metal-binding</keyword>
<evidence type="ECO:0000256" key="4">
    <source>
        <dbReference type="ARBA" id="ARBA00022801"/>
    </source>
</evidence>
<gene>
    <name evidence="5" type="primary">vapC</name>
    <name evidence="7" type="ORF">GXM_03086</name>
</gene>
<evidence type="ECO:0000259" key="6">
    <source>
        <dbReference type="Pfam" id="PF01850"/>
    </source>
</evidence>
<evidence type="ECO:0000256" key="3">
    <source>
        <dbReference type="ARBA" id="ARBA00022723"/>
    </source>
</evidence>
<evidence type="ECO:0000313" key="7">
    <source>
        <dbReference type="EMBL" id="QFS45609.1"/>
    </source>
</evidence>
<dbReference type="InterPro" id="IPR029060">
    <property type="entry name" value="PIN-like_dom_sf"/>
</dbReference>